<sequence>MKKIILLPILFISLATHAEFSEIQDPDGYSNLREQPNTQSRILTKIPNGTHVYTPEMEGKLHLEHGWQMTYDLRGKKSLDGWVHTSRLIPLSRYESIPVTATADGFTCQKNGMGVRIKSERFNYKKEKHLFTHDQYGLSHYRGKEMFGTDGTIPFSHYREIAFFRNGKTQIAPRAQYDHLFDPYFEKAGDNTQLSHCYYRAKDDTLFLTTVIGDGAAYTEVLFVFRQGILKNVLASLHPEV</sequence>
<evidence type="ECO:0000313" key="3">
    <source>
        <dbReference type="EMBL" id="UNV88379.1"/>
    </source>
</evidence>
<evidence type="ECO:0000256" key="1">
    <source>
        <dbReference type="SAM" id="SignalP"/>
    </source>
</evidence>
<reference evidence="2 4" key="1">
    <citation type="submission" date="2014-12" db="EMBL/GenBank/DDBJ databases">
        <title>Genome sequence of Morococcus cerebrosus.</title>
        <authorList>
            <person name="Shin S.-K."/>
            <person name="Yi H."/>
        </authorList>
    </citation>
    <scope>NUCLEOTIDE SEQUENCE [LARGE SCALE GENOMIC DNA]</scope>
    <source>
        <strain evidence="2 4">CIP 81.93</strain>
    </source>
</reference>
<dbReference type="AlphaFoldDB" id="A0A0C1GZH6"/>
<evidence type="ECO:0000313" key="5">
    <source>
        <dbReference type="Proteomes" id="UP000829504"/>
    </source>
</evidence>
<protein>
    <submittedName>
        <fullName evidence="3">SH3 domain-containing protein</fullName>
    </submittedName>
</protein>
<accession>A0A0C1GZH6</accession>
<reference evidence="3 5" key="2">
    <citation type="submission" date="2022-03" db="EMBL/GenBank/DDBJ databases">
        <title>Genome sequencing of Morococcus cerebrosus.</title>
        <authorList>
            <person name="Baek M.-G."/>
            <person name="Yi H."/>
        </authorList>
    </citation>
    <scope>NUCLEOTIDE SEQUENCE [LARGE SCALE GENOMIC DNA]</scope>
    <source>
        <strain evidence="3 5">CIP 81.93</strain>
    </source>
</reference>
<feature type="signal peptide" evidence="1">
    <location>
        <begin position="1"/>
        <end position="18"/>
    </location>
</feature>
<dbReference type="Gene3D" id="2.30.30.40">
    <property type="entry name" value="SH3 Domains"/>
    <property type="match status" value="1"/>
</dbReference>
<dbReference type="EMBL" id="CP094242">
    <property type="protein sequence ID" value="UNV88379.1"/>
    <property type="molecule type" value="Genomic_DNA"/>
</dbReference>
<keyword evidence="1" id="KW-0732">Signal</keyword>
<organism evidence="2 4">
    <name type="scientific">Morococcus cerebrosus</name>
    <dbReference type="NCBI Taxonomy" id="1056807"/>
    <lineage>
        <taxon>Bacteria</taxon>
        <taxon>Pseudomonadati</taxon>
        <taxon>Pseudomonadota</taxon>
        <taxon>Betaproteobacteria</taxon>
        <taxon>Neisseriales</taxon>
        <taxon>Neisseriaceae</taxon>
        <taxon>Morococcus</taxon>
    </lineage>
</organism>
<dbReference type="RefSeq" id="WP_039405808.1">
    <property type="nucleotide sequence ID" value="NZ_CP094242.1"/>
</dbReference>
<dbReference type="PATRIC" id="fig|1056807.3.peg.611"/>
<dbReference type="EMBL" id="JUFZ01000026">
    <property type="protein sequence ID" value="KIC10816.1"/>
    <property type="molecule type" value="Genomic_DNA"/>
</dbReference>
<feature type="chain" id="PRO_5002146254" evidence="1">
    <location>
        <begin position="19"/>
        <end position="241"/>
    </location>
</feature>
<gene>
    <name evidence="2" type="ORF">MCC93_06360</name>
    <name evidence="3" type="ORF">MON37_05530</name>
</gene>
<name>A0A0C1GZH6_9NEIS</name>
<evidence type="ECO:0000313" key="2">
    <source>
        <dbReference type="EMBL" id="KIC10816.1"/>
    </source>
</evidence>
<evidence type="ECO:0000313" key="4">
    <source>
        <dbReference type="Proteomes" id="UP000031390"/>
    </source>
</evidence>
<keyword evidence="5" id="KW-1185">Reference proteome</keyword>
<dbReference type="Proteomes" id="UP000829504">
    <property type="component" value="Chromosome"/>
</dbReference>
<proteinExistence type="predicted"/>
<dbReference type="Proteomes" id="UP000031390">
    <property type="component" value="Unassembled WGS sequence"/>
</dbReference>